<sequence>MSKKNNDFFVQKKDWSEVKDKLLACYLKPYITKILCTNKPIIYVDCFAGQGMFDDGKAGSPIIALDIIEQCKNITTISNPNIYAYFIELNHFQRLKENIARYPYANISIGKYENNIRDILLNKQGCNVFLYLDPYGIKGLKWSLFDSFAQMNFNTIELLINMNSFGFIREACRVFDIKFKEEFIFEDLIEYETTTLDNSTKSIDELNEIAGGIYWQPIIQEMKSGFINGYKAEERFMEEYCKNMSRQYKYVLNMPIRIKQGQHPKYRLVHVTNHPEGCILMANNICKRWEAMREIQNGGQMLLFDEDYENNTIDDQIINKFAYEYFSGTSNVKKLSEAQAGFYVKYGPICSLNKINDALKRFEKNHQIEILRNPSYTKTGKVTTFMTEGKGRTVSIRWLK</sequence>
<accession>A0A1Q6R5N7</accession>
<evidence type="ECO:0008006" key="3">
    <source>
        <dbReference type="Google" id="ProtNLM"/>
    </source>
</evidence>
<reference evidence="1 2" key="1">
    <citation type="journal article" date="2016" name="Nat. Biotechnol.">
        <title>Measurement of bacterial replication rates in microbial communities.</title>
        <authorList>
            <person name="Brown C.T."/>
            <person name="Olm M.R."/>
            <person name="Thomas B.C."/>
            <person name="Banfield J.F."/>
        </authorList>
    </citation>
    <scope>NUCLEOTIDE SEQUENCE [LARGE SCALE GENOMIC DNA]</scope>
    <source>
        <strain evidence="1">46_33</strain>
    </source>
</reference>
<dbReference type="AlphaFoldDB" id="A0A1Q6R5N7"/>
<dbReference type="EMBL" id="MNTG01000028">
    <property type="protein sequence ID" value="OLA37694.1"/>
    <property type="molecule type" value="Genomic_DNA"/>
</dbReference>
<comment type="caution">
    <text evidence="1">The sequence shown here is derived from an EMBL/GenBank/DDBJ whole genome shotgun (WGS) entry which is preliminary data.</text>
</comment>
<dbReference type="Proteomes" id="UP000186777">
    <property type="component" value="Unassembled WGS sequence"/>
</dbReference>
<dbReference type="InterPro" id="IPR031009">
    <property type="entry name" value="Tcm_partner"/>
</dbReference>
<dbReference type="NCBIfam" id="TIGR04474">
    <property type="entry name" value="tcm_partner"/>
    <property type="match status" value="1"/>
</dbReference>
<protein>
    <recommendedName>
        <fullName evidence="3">Three-Cys-motif partner protein TcmP</fullName>
    </recommendedName>
</protein>
<gene>
    <name evidence="1" type="ORF">BHW43_05660</name>
</gene>
<proteinExistence type="predicted"/>
<dbReference type="STRING" id="626940.BHW43_05660"/>
<organism evidence="1 2">
    <name type="scientific">Phascolarctobacterium succinatutens</name>
    <dbReference type="NCBI Taxonomy" id="626940"/>
    <lineage>
        <taxon>Bacteria</taxon>
        <taxon>Bacillati</taxon>
        <taxon>Bacillota</taxon>
        <taxon>Negativicutes</taxon>
        <taxon>Acidaminococcales</taxon>
        <taxon>Acidaminococcaceae</taxon>
        <taxon>Phascolarctobacterium</taxon>
    </lineage>
</organism>
<dbReference type="RefSeq" id="WP_303679830.1">
    <property type="nucleotide sequence ID" value="NZ_MNTG01000028.1"/>
</dbReference>
<name>A0A1Q6R5N7_9FIRM</name>
<evidence type="ECO:0000313" key="1">
    <source>
        <dbReference type="EMBL" id="OLA37694.1"/>
    </source>
</evidence>
<evidence type="ECO:0000313" key="2">
    <source>
        <dbReference type="Proteomes" id="UP000186777"/>
    </source>
</evidence>